<dbReference type="Proteomes" id="UP000681526">
    <property type="component" value="Unassembled WGS sequence"/>
</dbReference>
<comment type="caution">
    <text evidence="1">The sequence shown here is derived from an EMBL/GenBank/DDBJ whole genome shotgun (WGS) entry which is preliminary data.</text>
</comment>
<gene>
    <name evidence="1" type="primary">txxe 1829</name>
    <name evidence="1" type="ORF">TXXE_12950</name>
</gene>
<evidence type="ECO:0000313" key="1">
    <source>
        <dbReference type="EMBL" id="CAG5089363.1"/>
    </source>
</evidence>
<name>A0ABN7RYZ6_THEXY</name>
<organism evidence="1 2">
    <name type="scientific">Thermobacillus xylanilyticus</name>
    <dbReference type="NCBI Taxonomy" id="76633"/>
    <lineage>
        <taxon>Bacteria</taxon>
        <taxon>Bacillati</taxon>
        <taxon>Bacillota</taxon>
        <taxon>Bacilli</taxon>
        <taxon>Bacillales</taxon>
        <taxon>Paenibacillaceae</taxon>
        <taxon>Thermobacillus</taxon>
    </lineage>
</organism>
<dbReference type="EMBL" id="CAJRAY010000065">
    <property type="protein sequence ID" value="CAG5089363.1"/>
    <property type="molecule type" value="Genomic_DNA"/>
</dbReference>
<accession>A0ABN7RYZ6</accession>
<reference evidence="1 2" key="1">
    <citation type="submission" date="2021-04" db="EMBL/GenBank/DDBJ databases">
        <authorList>
            <person name="Rakotoarivonina H."/>
        </authorList>
    </citation>
    <scope>NUCLEOTIDE SEQUENCE [LARGE SCALE GENOMIC DNA]</scope>
    <source>
        <strain evidence="1 2">XE</strain>
    </source>
</reference>
<protein>
    <submittedName>
        <fullName evidence="1">Uncharacterized protein</fullName>
    </submittedName>
</protein>
<sequence length="66" mass="7693">MDNWEDLKQSKIRFFQAIRWMEERIGTSLDRVGAGDPEAIAIMERNMLKETLKARTKTIGIHSRTT</sequence>
<evidence type="ECO:0000313" key="2">
    <source>
        <dbReference type="Proteomes" id="UP000681526"/>
    </source>
</evidence>
<dbReference type="RefSeq" id="WP_015256513.1">
    <property type="nucleotide sequence ID" value="NZ_CAJRAY010000065.1"/>
</dbReference>
<keyword evidence="2" id="KW-1185">Reference proteome</keyword>
<proteinExistence type="predicted"/>